<gene>
    <name evidence="3" type="ORF">ACJDU8_19415</name>
</gene>
<dbReference type="InterPro" id="IPR014729">
    <property type="entry name" value="Rossmann-like_a/b/a_fold"/>
</dbReference>
<organism evidence="3 4">
    <name type="scientific">Candidatus Clostridium eludens</name>
    <dbReference type="NCBI Taxonomy" id="3381663"/>
    <lineage>
        <taxon>Bacteria</taxon>
        <taxon>Bacillati</taxon>
        <taxon>Bacillota</taxon>
        <taxon>Clostridia</taxon>
        <taxon>Eubacteriales</taxon>
        <taxon>Clostridiaceae</taxon>
        <taxon>Clostridium</taxon>
    </lineage>
</organism>
<dbReference type="CDD" id="cd06259">
    <property type="entry name" value="YdcF-like"/>
    <property type="match status" value="1"/>
</dbReference>
<proteinExistence type="predicted"/>
<evidence type="ECO:0000259" key="2">
    <source>
        <dbReference type="Pfam" id="PF02698"/>
    </source>
</evidence>
<keyword evidence="1" id="KW-0472">Membrane</keyword>
<reference evidence="3 4" key="1">
    <citation type="submission" date="2024-11" db="EMBL/GenBank/DDBJ databases">
        <authorList>
            <person name="Heng Y.C."/>
            <person name="Lim A.C.H."/>
            <person name="Lee J.K.Y."/>
            <person name="Kittelmann S."/>
        </authorList>
    </citation>
    <scope>NUCLEOTIDE SEQUENCE [LARGE SCALE GENOMIC DNA]</scope>
    <source>
        <strain evidence="3 4">WILCCON 0269</strain>
    </source>
</reference>
<dbReference type="InterPro" id="IPR003848">
    <property type="entry name" value="DUF218"/>
</dbReference>
<accession>A0ABW8SPY4</accession>
<dbReference type="RefSeq" id="WP_406793823.1">
    <property type="nucleotide sequence ID" value="NZ_JBJHZX010000036.1"/>
</dbReference>
<keyword evidence="1" id="KW-0812">Transmembrane</keyword>
<dbReference type="Pfam" id="PF02698">
    <property type="entry name" value="DUF218"/>
    <property type="match status" value="1"/>
</dbReference>
<feature type="transmembrane region" description="Helical" evidence="1">
    <location>
        <begin position="36"/>
        <end position="53"/>
    </location>
</feature>
<name>A0ABW8SPY4_9CLOT</name>
<keyword evidence="4" id="KW-1185">Reference proteome</keyword>
<keyword evidence="1" id="KW-1133">Transmembrane helix</keyword>
<sequence>MIHLSKKVVSYVFIILGALGILDFLFLMFLRAAMNFGIIFPCIVAIPLLIVGIQLRRDKFIFFRIRNTVYKRILAITFILVLASFILVEILILSAIRTDFNVRVDYVIILGAGLKGDQMTLTFRNRMDKGIEFLRENPEVRVIVSGGKGFGETIPEAEAMSKYLIKNGIDASRIIREEKSTSTMENFKFSRELIQQGENEKNKIMIVTSDFHMFRAKMIGRRNGFITYGLPSRTWWGILPNSCIREYFAVIKSFFVDR</sequence>
<dbReference type="InterPro" id="IPR051599">
    <property type="entry name" value="Cell_Envelope_Assoc"/>
</dbReference>
<dbReference type="Gene3D" id="3.40.50.620">
    <property type="entry name" value="HUPs"/>
    <property type="match status" value="1"/>
</dbReference>
<evidence type="ECO:0000313" key="4">
    <source>
        <dbReference type="Proteomes" id="UP001623660"/>
    </source>
</evidence>
<comment type="caution">
    <text evidence="3">The sequence shown here is derived from an EMBL/GenBank/DDBJ whole genome shotgun (WGS) entry which is preliminary data.</text>
</comment>
<dbReference type="EMBL" id="JBJHZX010000036">
    <property type="protein sequence ID" value="MFL0197718.1"/>
    <property type="molecule type" value="Genomic_DNA"/>
</dbReference>
<protein>
    <submittedName>
        <fullName evidence="3">YdcF family protein</fullName>
    </submittedName>
</protein>
<dbReference type="PANTHER" id="PTHR30336">
    <property type="entry name" value="INNER MEMBRANE PROTEIN, PROBABLE PERMEASE"/>
    <property type="match status" value="1"/>
</dbReference>
<feature type="transmembrane region" description="Helical" evidence="1">
    <location>
        <begin position="12"/>
        <end position="30"/>
    </location>
</feature>
<feature type="transmembrane region" description="Helical" evidence="1">
    <location>
        <begin position="73"/>
        <end position="96"/>
    </location>
</feature>
<dbReference type="Proteomes" id="UP001623660">
    <property type="component" value="Unassembled WGS sequence"/>
</dbReference>
<dbReference type="PANTHER" id="PTHR30336:SF4">
    <property type="entry name" value="ENVELOPE BIOGENESIS FACTOR ELYC"/>
    <property type="match status" value="1"/>
</dbReference>
<feature type="domain" description="DUF218" evidence="2">
    <location>
        <begin position="105"/>
        <end position="248"/>
    </location>
</feature>
<evidence type="ECO:0000313" key="3">
    <source>
        <dbReference type="EMBL" id="MFL0197718.1"/>
    </source>
</evidence>
<evidence type="ECO:0000256" key="1">
    <source>
        <dbReference type="SAM" id="Phobius"/>
    </source>
</evidence>